<accession>A0A2M8LHP8</accession>
<organism evidence="4 5">
    <name type="scientific">Candidatus Uhrbacteria bacterium CG10_big_fil_rev_8_21_14_0_10_48_16</name>
    <dbReference type="NCBI Taxonomy" id="1975038"/>
    <lineage>
        <taxon>Bacteria</taxon>
        <taxon>Candidatus Uhriibacteriota</taxon>
    </lineage>
</organism>
<keyword evidence="1" id="KW-0808">Transferase</keyword>
<comment type="caution">
    <text evidence="4">The sequence shown here is derived from an EMBL/GenBank/DDBJ whole genome shotgun (WGS) entry which is preliminary data.</text>
</comment>
<feature type="domain" description="Glycosyl transferase family 1" evidence="2">
    <location>
        <begin position="185"/>
        <end position="348"/>
    </location>
</feature>
<dbReference type="EMBL" id="PFEU01000008">
    <property type="protein sequence ID" value="PJE76936.1"/>
    <property type="molecule type" value="Genomic_DNA"/>
</dbReference>
<evidence type="ECO:0008006" key="6">
    <source>
        <dbReference type="Google" id="ProtNLM"/>
    </source>
</evidence>
<dbReference type="Gene3D" id="3.40.50.2000">
    <property type="entry name" value="Glycogen Phosphorylase B"/>
    <property type="match status" value="2"/>
</dbReference>
<reference evidence="5" key="1">
    <citation type="submission" date="2017-09" db="EMBL/GenBank/DDBJ databases">
        <title>Depth-based differentiation of microbial function through sediment-hosted aquifers and enrichment of novel symbionts in the deep terrestrial subsurface.</title>
        <authorList>
            <person name="Probst A.J."/>
            <person name="Ladd B."/>
            <person name="Jarett J.K."/>
            <person name="Geller-Mcgrath D.E."/>
            <person name="Sieber C.M.K."/>
            <person name="Emerson J.B."/>
            <person name="Anantharaman K."/>
            <person name="Thomas B.C."/>
            <person name="Malmstrom R."/>
            <person name="Stieglmeier M."/>
            <person name="Klingl A."/>
            <person name="Woyke T."/>
            <person name="Ryan C.M."/>
            <person name="Banfield J.F."/>
        </authorList>
    </citation>
    <scope>NUCLEOTIDE SEQUENCE [LARGE SCALE GENOMIC DNA]</scope>
</reference>
<dbReference type="PANTHER" id="PTHR46401:SF2">
    <property type="entry name" value="GLYCOSYLTRANSFERASE WBBK-RELATED"/>
    <property type="match status" value="1"/>
</dbReference>
<evidence type="ECO:0000313" key="5">
    <source>
        <dbReference type="Proteomes" id="UP000231436"/>
    </source>
</evidence>
<dbReference type="SUPFAM" id="SSF53756">
    <property type="entry name" value="UDP-Glycosyltransferase/glycogen phosphorylase"/>
    <property type="match status" value="1"/>
</dbReference>
<sequence>MRIGIDTRMLGPTVGGGGLGRYVEELSHELLQLDHKNRYVLFLKKENFESIQGDCEKRLADVHWYTAKEQLVLPKLIDQEGLDLIHFPHWNVPLRLRTPFVVTIHDLILLEEPRSAKATTRHPLIYALKYQAYRFVLRSALKRSRAIIAVSEYTKSAILNHFPWVPSEKIHVVYEGITNLSSLQPSNTSPKNAPYFLYVGNAYPHKNLESLLHAFSFFHKIHPEVQLILAGRDDLFYQRLKKELSEIDVHPEAVTFVLNPTDQELADLYRNATLYLFPSRSEGFGLPPLEAMSFGVPVAAARRTSLPEILGEAALYFDPDDIEDMVATMEQALTDKPLREHLTQKGHEQIKRYSWKTMADKILEIYASCA</sequence>
<dbReference type="AlphaFoldDB" id="A0A2M8LHP8"/>
<dbReference type="InterPro" id="IPR028098">
    <property type="entry name" value="Glyco_trans_4-like_N"/>
</dbReference>
<dbReference type="Pfam" id="PF00534">
    <property type="entry name" value="Glycos_transf_1"/>
    <property type="match status" value="1"/>
</dbReference>
<proteinExistence type="predicted"/>
<dbReference type="InterPro" id="IPR001296">
    <property type="entry name" value="Glyco_trans_1"/>
</dbReference>
<dbReference type="PANTHER" id="PTHR46401">
    <property type="entry name" value="GLYCOSYLTRANSFERASE WBBK-RELATED"/>
    <property type="match status" value="1"/>
</dbReference>
<gene>
    <name evidence="4" type="ORF">COV05_01960</name>
</gene>
<evidence type="ECO:0000313" key="4">
    <source>
        <dbReference type="EMBL" id="PJE76936.1"/>
    </source>
</evidence>
<dbReference type="GO" id="GO:0016757">
    <property type="term" value="F:glycosyltransferase activity"/>
    <property type="evidence" value="ECO:0007669"/>
    <property type="project" value="InterPro"/>
</dbReference>
<feature type="domain" description="Glycosyltransferase subfamily 4-like N-terminal" evidence="3">
    <location>
        <begin position="17"/>
        <end position="177"/>
    </location>
</feature>
<protein>
    <recommendedName>
        <fullName evidence="6">Glycosyltransferase family 1 protein</fullName>
    </recommendedName>
</protein>
<evidence type="ECO:0000256" key="1">
    <source>
        <dbReference type="ARBA" id="ARBA00022679"/>
    </source>
</evidence>
<evidence type="ECO:0000259" key="2">
    <source>
        <dbReference type="Pfam" id="PF00534"/>
    </source>
</evidence>
<dbReference type="Proteomes" id="UP000231436">
    <property type="component" value="Unassembled WGS sequence"/>
</dbReference>
<evidence type="ECO:0000259" key="3">
    <source>
        <dbReference type="Pfam" id="PF13439"/>
    </source>
</evidence>
<name>A0A2M8LHP8_9BACT</name>
<dbReference type="Pfam" id="PF13439">
    <property type="entry name" value="Glyco_transf_4"/>
    <property type="match status" value="1"/>
</dbReference>
<dbReference type="GO" id="GO:0009103">
    <property type="term" value="P:lipopolysaccharide biosynthetic process"/>
    <property type="evidence" value="ECO:0007669"/>
    <property type="project" value="TreeGrafter"/>
</dbReference>
<dbReference type="CDD" id="cd03809">
    <property type="entry name" value="GT4_MtfB-like"/>
    <property type="match status" value="1"/>
</dbReference>